<comment type="caution">
    <text evidence="4">The sequence shown here is derived from an EMBL/GenBank/DDBJ whole genome shotgun (WGS) entry which is preliminary data.</text>
</comment>
<dbReference type="EMBL" id="SDLO01000008">
    <property type="protein sequence ID" value="TDK89629.1"/>
    <property type="molecule type" value="Genomic_DNA"/>
</dbReference>
<feature type="coiled-coil region" evidence="1">
    <location>
        <begin position="226"/>
        <end position="253"/>
    </location>
</feature>
<keyword evidence="3" id="KW-1133">Transmembrane helix</keyword>
<proteinExistence type="predicted"/>
<dbReference type="AlphaFoldDB" id="A0A4R5WHL5"/>
<feature type="region of interest" description="Disordered" evidence="2">
    <location>
        <begin position="297"/>
        <end position="326"/>
    </location>
</feature>
<evidence type="ECO:0000313" key="4">
    <source>
        <dbReference type="EMBL" id="TDK89629.1"/>
    </source>
</evidence>
<dbReference type="RefSeq" id="WP_061001700.1">
    <property type="nucleotide sequence ID" value="NZ_JAPMJT010000004.1"/>
</dbReference>
<evidence type="ECO:0000256" key="3">
    <source>
        <dbReference type="SAM" id="Phobius"/>
    </source>
</evidence>
<evidence type="ECO:0000256" key="2">
    <source>
        <dbReference type="SAM" id="MobiDB-lite"/>
    </source>
</evidence>
<protein>
    <submittedName>
        <fullName evidence="4">Uncharacterized protein</fullName>
    </submittedName>
</protein>
<feature type="transmembrane region" description="Helical" evidence="3">
    <location>
        <begin position="6"/>
        <end position="31"/>
    </location>
</feature>
<evidence type="ECO:0000256" key="1">
    <source>
        <dbReference type="SAM" id="Coils"/>
    </source>
</evidence>
<name>A0A4R5WHL5_MYCMU</name>
<organism evidence="4 5">
    <name type="scientific">Mycolicibacterium mucogenicum</name>
    <name type="common">Mycobacterium mucogenicum</name>
    <dbReference type="NCBI Taxonomy" id="56689"/>
    <lineage>
        <taxon>Bacteria</taxon>
        <taxon>Bacillati</taxon>
        <taxon>Actinomycetota</taxon>
        <taxon>Actinomycetes</taxon>
        <taxon>Mycobacteriales</taxon>
        <taxon>Mycobacteriaceae</taxon>
        <taxon>Mycolicibacterium</taxon>
    </lineage>
</organism>
<sequence>MLRLVVVIAVVILVLAILAFIAGASALTATASALDRKKRGQSFDVKQTVSHFQILAGAWTIALIAVIGVGIATDGAGLLPAVGVSAIALLVAHSVTGGRTMPNRQGTPQNAAATKQSRRALERAELTKELGPDGVALLDGAQAAISRIKSSEAASTGWLGDPEDLDFTEDLAMIRVNSRATVELNRLIEESRSLPDPAPSDVALVDDARAQVKQLQSRSRSRVKALRECADKAEQIDQSLQDEREQARIAEQRDDVRSRLTAQLYGVEAAQVQEPSPSLDKTSALAAAYIEIRGSLGQEPAEPLHEADAPPNALDSTAKRKSKSDDDFLDRAWKWLTE</sequence>
<gene>
    <name evidence="4" type="ORF">EUA03_12680</name>
</gene>
<reference evidence="4 5" key="1">
    <citation type="submission" date="2019-01" db="EMBL/GenBank/DDBJ databases">
        <title>High-quality-draft genome sequences of five non-tuberculosis mycobacteriaceae isolated from a nosocomial environment.</title>
        <authorList>
            <person name="Tiago I."/>
            <person name="Alarico S."/>
            <person name="Pereira S.G."/>
            <person name="Coelho C."/>
            <person name="Maranha A."/>
            <person name="Empadinhas N."/>
        </authorList>
    </citation>
    <scope>NUCLEOTIDE SEQUENCE [LARGE SCALE GENOMIC DNA]</scope>
    <source>
        <strain evidence="4 5">24AIII</strain>
    </source>
</reference>
<feature type="transmembrane region" description="Helical" evidence="3">
    <location>
        <begin position="52"/>
        <end position="72"/>
    </location>
</feature>
<keyword evidence="1" id="KW-0175">Coiled coil</keyword>
<dbReference type="Proteomes" id="UP000294929">
    <property type="component" value="Unassembled WGS sequence"/>
</dbReference>
<keyword evidence="3" id="KW-0812">Transmembrane</keyword>
<accession>A0A4R5WHL5</accession>
<evidence type="ECO:0000313" key="5">
    <source>
        <dbReference type="Proteomes" id="UP000294929"/>
    </source>
</evidence>
<feature type="transmembrane region" description="Helical" evidence="3">
    <location>
        <begin position="78"/>
        <end position="95"/>
    </location>
</feature>
<keyword evidence="3" id="KW-0472">Membrane</keyword>